<dbReference type="AlphaFoldDB" id="A0A0L1JCW5"/>
<dbReference type="InterPro" id="IPR038883">
    <property type="entry name" value="AN11006-like"/>
</dbReference>
<comment type="caution">
    <text evidence="1">The sequence shown here is derived from an EMBL/GenBank/DDBJ whole genome shotgun (WGS) entry which is preliminary data.</text>
</comment>
<name>A0A0L1JCW5_ASPN3</name>
<accession>A0A0L1JCW5</accession>
<dbReference type="GeneID" id="26804180"/>
<gene>
    <name evidence="1" type="ORF">ANOM_002376</name>
</gene>
<evidence type="ECO:0000313" key="2">
    <source>
        <dbReference type="Proteomes" id="UP000037505"/>
    </source>
</evidence>
<reference evidence="1 2" key="1">
    <citation type="submission" date="2014-06" db="EMBL/GenBank/DDBJ databases">
        <title>The Genome of the Aflatoxigenic Filamentous Fungus Aspergillus nomius.</title>
        <authorList>
            <person name="Moore M.G."/>
            <person name="Shannon B.M."/>
            <person name="Brian M.M."/>
        </authorList>
    </citation>
    <scope>NUCLEOTIDE SEQUENCE [LARGE SCALE GENOMIC DNA]</scope>
    <source>
        <strain evidence="1 2">NRRL 13137</strain>
    </source>
</reference>
<dbReference type="PANTHER" id="PTHR42085:SF2">
    <property type="entry name" value="F-BOX DOMAIN-CONTAINING PROTEIN"/>
    <property type="match status" value="1"/>
</dbReference>
<dbReference type="PANTHER" id="PTHR42085">
    <property type="entry name" value="F-BOX DOMAIN-CONTAINING PROTEIN"/>
    <property type="match status" value="1"/>
</dbReference>
<sequence length="335" mass="38116">MSNLSTDAPTIQADQHATEVLRLFRAKYDAFYKNGAQSAARQLASETDMTHFSQTAVEFLATLISLPESIKFNVREGLVRWMSDIVEGRRKSTTVVPFLEILLAPEKGRNNGVDSFDIWKAVNRHFGNNNTKLIFPFLGLPSELRLIIYDHYFELETASASKKLIDHVVPRGENRLSLMATNHQIYTEARKVLYTNFAFGLKSVPHLRQFFNNLRGDSYQIIRKLQIEDVSAEHVNALAQILSGHGLLGVRSLKLVATPNYMGPASLRAQVGRTRKIPTYPVFKKKLRIAVDKLFYRSGFSIPKPPTLILIDFRKDSSWDIAFPKYWAVAVTWKE</sequence>
<dbReference type="RefSeq" id="XP_015410542.1">
    <property type="nucleotide sequence ID" value="XM_015547633.1"/>
</dbReference>
<dbReference type="EMBL" id="JNOM01000027">
    <property type="protein sequence ID" value="KNG89619.1"/>
    <property type="molecule type" value="Genomic_DNA"/>
</dbReference>
<organism evidence="1 2">
    <name type="scientific">Aspergillus nomiae NRRL (strain ATCC 15546 / NRRL 13137 / CBS 260.88 / M93)</name>
    <dbReference type="NCBI Taxonomy" id="1509407"/>
    <lineage>
        <taxon>Eukaryota</taxon>
        <taxon>Fungi</taxon>
        <taxon>Dikarya</taxon>
        <taxon>Ascomycota</taxon>
        <taxon>Pezizomycotina</taxon>
        <taxon>Eurotiomycetes</taxon>
        <taxon>Eurotiomycetidae</taxon>
        <taxon>Eurotiales</taxon>
        <taxon>Aspergillaceae</taxon>
        <taxon>Aspergillus</taxon>
        <taxon>Aspergillus subgen. Circumdati</taxon>
    </lineage>
</organism>
<protein>
    <submittedName>
        <fullName evidence="1">Uncharacterized protein</fullName>
    </submittedName>
</protein>
<proteinExistence type="predicted"/>
<dbReference type="Proteomes" id="UP000037505">
    <property type="component" value="Unassembled WGS sequence"/>
</dbReference>
<evidence type="ECO:0000313" key="1">
    <source>
        <dbReference type="EMBL" id="KNG89619.1"/>
    </source>
</evidence>
<keyword evidence="2" id="KW-1185">Reference proteome</keyword>
<dbReference type="OrthoDB" id="62952at2759"/>